<dbReference type="EMBL" id="JBBPBN010000037">
    <property type="protein sequence ID" value="KAK9000749.1"/>
    <property type="molecule type" value="Genomic_DNA"/>
</dbReference>
<comment type="caution">
    <text evidence="1">The sequence shown here is derived from an EMBL/GenBank/DDBJ whole genome shotgun (WGS) entry which is preliminary data.</text>
</comment>
<reference evidence="1 2" key="1">
    <citation type="journal article" date="2024" name="G3 (Bethesda)">
        <title>Genome assembly of Hibiscus sabdariffa L. provides insights into metabolisms of medicinal natural products.</title>
        <authorList>
            <person name="Kim T."/>
        </authorList>
    </citation>
    <scope>NUCLEOTIDE SEQUENCE [LARGE SCALE GENOMIC DNA]</scope>
    <source>
        <strain evidence="1">TK-2024</strain>
        <tissue evidence="1">Old leaves</tissue>
    </source>
</reference>
<name>A0ABR2QJD7_9ROSI</name>
<protein>
    <submittedName>
        <fullName evidence="1">Uncharacterized protein</fullName>
    </submittedName>
</protein>
<dbReference type="Proteomes" id="UP001396334">
    <property type="component" value="Unassembled WGS sequence"/>
</dbReference>
<evidence type="ECO:0000313" key="2">
    <source>
        <dbReference type="Proteomes" id="UP001396334"/>
    </source>
</evidence>
<dbReference type="PANTHER" id="PTHR47759">
    <property type="entry name" value="OS04G0509100 PROTEIN"/>
    <property type="match status" value="1"/>
</dbReference>
<organism evidence="1 2">
    <name type="scientific">Hibiscus sabdariffa</name>
    <name type="common">roselle</name>
    <dbReference type="NCBI Taxonomy" id="183260"/>
    <lineage>
        <taxon>Eukaryota</taxon>
        <taxon>Viridiplantae</taxon>
        <taxon>Streptophyta</taxon>
        <taxon>Embryophyta</taxon>
        <taxon>Tracheophyta</taxon>
        <taxon>Spermatophyta</taxon>
        <taxon>Magnoliopsida</taxon>
        <taxon>eudicotyledons</taxon>
        <taxon>Gunneridae</taxon>
        <taxon>Pentapetalae</taxon>
        <taxon>rosids</taxon>
        <taxon>malvids</taxon>
        <taxon>Malvales</taxon>
        <taxon>Malvaceae</taxon>
        <taxon>Malvoideae</taxon>
        <taxon>Hibiscus</taxon>
    </lineage>
</organism>
<evidence type="ECO:0000313" key="1">
    <source>
        <dbReference type="EMBL" id="KAK9000749.1"/>
    </source>
</evidence>
<gene>
    <name evidence="1" type="ORF">V6N11_081236</name>
</gene>
<proteinExistence type="predicted"/>
<accession>A0ABR2QJD7</accession>
<sequence>MELWEDGYQGDVIGEYTQDVLVTEIIWRNGIMSLAEMKGERGLIERIFQTEIIIFRALCVGSAVMQHMEDFYYISQPKEHTWRKKACQPAKKRNYIRCLNSQADRYFLLLSECYGRQQSQLQVLNFQLYLECVIYGLQGVHFGFLTRVVRCQK</sequence>
<keyword evidence="2" id="KW-1185">Reference proteome</keyword>
<dbReference type="PANTHER" id="PTHR47759:SF2">
    <property type="entry name" value="TRIGLYCERIDE LIPASE"/>
    <property type="match status" value="1"/>
</dbReference>